<evidence type="ECO:0000313" key="2">
    <source>
        <dbReference type="Proteomes" id="UP000241690"/>
    </source>
</evidence>
<dbReference type="AlphaFoldDB" id="A0A2T4AGJ2"/>
<keyword evidence="2" id="KW-1185">Reference proteome</keyword>
<dbReference type="EMBL" id="KZ679679">
    <property type="protein sequence ID" value="PTB56187.1"/>
    <property type="molecule type" value="Genomic_DNA"/>
</dbReference>
<dbReference type="RefSeq" id="XP_024775864.1">
    <property type="nucleotide sequence ID" value="XM_024919024.1"/>
</dbReference>
<proteinExistence type="predicted"/>
<organism evidence="1 2">
    <name type="scientific">Trichoderma harzianum CBS 226.95</name>
    <dbReference type="NCBI Taxonomy" id="983964"/>
    <lineage>
        <taxon>Eukaryota</taxon>
        <taxon>Fungi</taxon>
        <taxon>Dikarya</taxon>
        <taxon>Ascomycota</taxon>
        <taxon>Pezizomycotina</taxon>
        <taxon>Sordariomycetes</taxon>
        <taxon>Hypocreomycetidae</taxon>
        <taxon>Hypocreales</taxon>
        <taxon>Hypocreaceae</taxon>
        <taxon>Trichoderma</taxon>
    </lineage>
</organism>
<sequence length="132" mass="14414">MPLARSLPLQPAPEMEASGAREAGLGSTVILLHVPFSHQAPIPSVFCRQRVRTHSGLHSECLAASADHPSAAGESGILLVRALVPVSRQWSCTRTIMYPRLVALPLPRAEFAGSLLYLRRYHQRGYLDDGYA</sequence>
<protein>
    <submittedName>
        <fullName evidence="1">Uncharacterized protein</fullName>
    </submittedName>
</protein>
<evidence type="ECO:0000313" key="1">
    <source>
        <dbReference type="EMBL" id="PTB56187.1"/>
    </source>
</evidence>
<accession>A0A2T4AGJ2</accession>
<gene>
    <name evidence="1" type="ORF">M431DRAFT_507843</name>
</gene>
<dbReference type="GeneID" id="36627593"/>
<dbReference type="Proteomes" id="UP000241690">
    <property type="component" value="Unassembled WGS sequence"/>
</dbReference>
<reference evidence="1 2" key="1">
    <citation type="submission" date="2016-07" db="EMBL/GenBank/DDBJ databases">
        <title>Multiple horizontal gene transfer events from other fungi enriched the ability of initially mycotrophic Trichoderma (Ascomycota) to feed on dead plant biomass.</title>
        <authorList>
            <consortium name="DOE Joint Genome Institute"/>
            <person name="Aerts A."/>
            <person name="Atanasova L."/>
            <person name="Chenthamara K."/>
            <person name="Zhang J."/>
            <person name="Grujic M."/>
            <person name="Henrissat B."/>
            <person name="Kuo A."/>
            <person name="Salamov A."/>
            <person name="Lipzen A."/>
            <person name="Labutti K."/>
            <person name="Barry K."/>
            <person name="Miao Y."/>
            <person name="Rahimi M.J."/>
            <person name="Shen Q."/>
            <person name="Grigoriev I.V."/>
            <person name="Kubicek C.P."/>
            <person name="Druzhinina I.S."/>
        </authorList>
    </citation>
    <scope>NUCLEOTIDE SEQUENCE [LARGE SCALE GENOMIC DNA]</scope>
    <source>
        <strain evidence="1 2">CBS 226.95</strain>
    </source>
</reference>
<name>A0A2T4AGJ2_TRIHA</name>